<evidence type="ECO:0000313" key="3">
    <source>
        <dbReference type="Proteomes" id="UP000031928"/>
    </source>
</evidence>
<dbReference type="RefSeq" id="WP_042621776.1">
    <property type="nucleotide sequence ID" value="NZ_CP007790.1"/>
</dbReference>
<gene>
    <name evidence="2" type="primary">glk</name>
    <name evidence="2" type="ORF">B840_08455</name>
</gene>
<proteinExistence type="inferred from homology"/>
<dbReference type="EMBL" id="CP007790">
    <property type="protein sequence ID" value="AJK69289.1"/>
    <property type="molecule type" value="Genomic_DNA"/>
</dbReference>
<dbReference type="AlphaFoldDB" id="A0A0B6TSR7"/>
<organism evidence="2 3">
    <name type="scientific">Corynebacterium marinum DSM 44953</name>
    <dbReference type="NCBI Taxonomy" id="1224162"/>
    <lineage>
        <taxon>Bacteria</taxon>
        <taxon>Bacillati</taxon>
        <taxon>Actinomycetota</taxon>
        <taxon>Actinomycetes</taxon>
        <taxon>Mycobacteriales</taxon>
        <taxon>Corynebacteriaceae</taxon>
        <taxon>Corynebacterium</taxon>
    </lineage>
</organism>
<dbReference type="KEGG" id="cmq:B840_08455"/>
<keyword evidence="2" id="KW-0418">Kinase</keyword>
<dbReference type="Pfam" id="PF00480">
    <property type="entry name" value="ROK"/>
    <property type="match status" value="1"/>
</dbReference>
<dbReference type="STRING" id="1224162.B840_08455"/>
<keyword evidence="2" id="KW-0808">Transferase</keyword>
<evidence type="ECO:0000256" key="1">
    <source>
        <dbReference type="ARBA" id="ARBA00006479"/>
    </source>
</evidence>
<dbReference type="InterPro" id="IPR043129">
    <property type="entry name" value="ATPase_NBD"/>
</dbReference>
<reference evidence="2 3" key="1">
    <citation type="submission" date="2014-05" db="EMBL/GenBank/DDBJ databases">
        <title>Complete genome sequence of Corynebacterium marinum DSM 44953.</title>
        <authorList>
            <person name="Schaffert L."/>
            <person name="Albersmeier A."/>
            <person name="Kalinowski J."/>
            <person name="Ruckert C."/>
        </authorList>
    </citation>
    <scope>NUCLEOTIDE SEQUENCE [LARGE SCALE GENOMIC DNA]</scope>
    <source>
        <strain evidence="2 3">DSM 44953</strain>
    </source>
</reference>
<dbReference type="CDD" id="cd24061">
    <property type="entry name" value="ASKHA_NBD_ROK_SgGLK-like"/>
    <property type="match status" value="1"/>
</dbReference>
<evidence type="ECO:0000313" key="2">
    <source>
        <dbReference type="EMBL" id="AJK69289.1"/>
    </source>
</evidence>
<sequence length="316" mass="32430">MDFTDPRPTVGFDIGGTHCRAAVVTAGGEILETLSTATPTTVEALEDTIVRLLDQLRATHDPAAVGLAVAGFLDPARETVRFAPHLPWRNAPVRARLAGRIGLPVTLEHDANSAAWGEYRFGAAQGAGTWVFFAVGTGIGATLMIDGEIFRGAHGTAPEFGHLTVVPGGRQCACGKRGCLERYASGTALVDTAAELAVPGAGGLARRVVEKRDAVTGAEIMAAARAGDPTGMAVLADFAGWLGRGLAMVTDVLDPELIVLGGGVPLDADLFLDAACGRMAEEIVGAGHRPLPVVGTAELGAHAGMIGVADLARGQM</sequence>
<dbReference type="Gene3D" id="3.30.420.40">
    <property type="match status" value="2"/>
</dbReference>
<dbReference type="HOGENOM" id="CLU_036604_0_0_11"/>
<dbReference type="SUPFAM" id="SSF53067">
    <property type="entry name" value="Actin-like ATPase domain"/>
    <property type="match status" value="1"/>
</dbReference>
<dbReference type="PANTHER" id="PTHR18964:SF173">
    <property type="entry name" value="GLUCOKINASE"/>
    <property type="match status" value="1"/>
</dbReference>
<keyword evidence="3" id="KW-1185">Reference proteome</keyword>
<dbReference type="InterPro" id="IPR000600">
    <property type="entry name" value="ROK"/>
</dbReference>
<dbReference type="Proteomes" id="UP000031928">
    <property type="component" value="Chromosome"/>
</dbReference>
<dbReference type="OrthoDB" id="9810372at2"/>
<dbReference type="GO" id="GO:0016301">
    <property type="term" value="F:kinase activity"/>
    <property type="evidence" value="ECO:0007669"/>
    <property type="project" value="UniProtKB-KW"/>
</dbReference>
<comment type="similarity">
    <text evidence="1">Belongs to the ROK (NagC/XylR) family.</text>
</comment>
<dbReference type="PANTHER" id="PTHR18964">
    <property type="entry name" value="ROK (REPRESSOR, ORF, KINASE) FAMILY"/>
    <property type="match status" value="1"/>
</dbReference>
<name>A0A0B6TSR7_9CORY</name>
<protein>
    <submittedName>
        <fullName evidence="2">Glucokinase</fullName>
    </submittedName>
</protein>
<accession>A0A0B6TSR7</accession>